<evidence type="ECO:0000313" key="2">
    <source>
        <dbReference type="Proteomes" id="UP000829398"/>
    </source>
</evidence>
<name>A0ACB8KT80_CITSI</name>
<gene>
    <name evidence="1" type="ORF">KPL71_016460</name>
</gene>
<accession>A0ACB8KT80</accession>
<dbReference type="EMBL" id="CM039174">
    <property type="protein sequence ID" value="KAH9757655.1"/>
    <property type="molecule type" value="Genomic_DNA"/>
</dbReference>
<keyword evidence="2" id="KW-1185">Reference proteome</keyword>
<evidence type="ECO:0000313" key="1">
    <source>
        <dbReference type="EMBL" id="KAH9757655.1"/>
    </source>
</evidence>
<organism evidence="1 2">
    <name type="scientific">Citrus sinensis</name>
    <name type="common">Sweet orange</name>
    <name type="synonym">Citrus aurantium var. sinensis</name>
    <dbReference type="NCBI Taxonomy" id="2711"/>
    <lineage>
        <taxon>Eukaryota</taxon>
        <taxon>Viridiplantae</taxon>
        <taxon>Streptophyta</taxon>
        <taxon>Embryophyta</taxon>
        <taxon>Tracheophyta</taxon>
        <taxon>Spermatophyta</taxon>
        <taxon>Magnoliopsida</taxon>
        <taxon>eudicotyledons</taxon>
        <taxon>Gunneridae</taxon>
        <taxon>Pentapetalae</taxon>
        <taxon>rosids</taxon>
        <taxon>malvids</taxon>
        <taxon>Sapindales</taxon>
        <taxon>Rutaceae</taxon>
        <taxon>Aurantioideae</taxon>
        <taxon>Citrus</taxon>
    </lineage>
</organism>
<comment type="caution">
    <text evidence="1">The sequence shown here is derived from an EMBL/GenBank/DDBJ whole genome shotgun (WGS) entry which is preliminary data.</text>
</comment>
<protein>
    <submittedName>
        <fullName evidence="1">Protein LIKE COV 2</fullName>
    </submittedName>
</protein>
<dbReference type="Proteomes" id="UP000829398">
    <property type="component" value="Chromosome 5"/>
</dbReference>
<proteinExistence type="predicted"/>
<reference evidence="2" key="1">
    <citation type="journal article" date="2023" name="Hortic. Res.">
        <title>A chromosome-level phased genome enabling allele-level studies in sweet orange: a case study on citrus Huanglongbing tolerance.</title>
        <authorList>
            <person name="Wu B."/>
            <person name="Yu Q."/>
            <person name="Deng Z."/>
            <person name="Duan Y."/>
            <person name="Luo F."/>
            <person name="Gmitter F. Jr."/>
        </authorList>
    </citation>
    <scope>NUCLEOTIDE SEQUENCE [LARGE SCALE GENOMIC DNA]</scope>
    <source>
        <strain evidence="2">cv. Valencia</strain>
    </source>
</reference>
<sequence length="293" mass="32985">MAEEKESTSSSLSQGLTPHDPEDVPKSPPHSPNSSTRKACYAVLQSWVSKKFMTGCVVLFPVAVTFLVTWWFIEFVDSFFSPIYARLGVEIFGLGFLTSILFIFFVGVFASSWLGATVFWLGEWFIKRLPFMKHIYSASKQISAAISPGFLLMYILDTERDSGIDDITFYFLFNSVIDSLFSHADQNTSAFKEVAIIRHPRLGEYAFGFITSSVVLQRDHGDEELCSVYVPTNHLYIGDIFLVNSEEIIRPNLSVREGIEIIVSVGMTMPQVISPIERVPAHPGDRIPLNRMM</sequence>